<proteinExistence type="predicted"/>
<evidence type="ECO:0000313" key="2">
    <source>
        <dbReference type="EMBL" id="MFC4503655.1"/>
    </source>
</evidence>
<dbReference type="InterPro" id="IPR036291">
    <property type="entry name" value="NAD(P)-bd_dom_sf"/>
</dbReference>
<keyword evidence="3" id="KW-1185">Reference proteome</keyword>
<dbReference type="RefSeq" id="WP_381178586.1">
    <property type="nucleotide sequence ID" value="NZ_JBHSFK010000021.1"/>
</dbReference>
<protein>
    <submittedName>
        <fullName evidence="2">Saccharopine dehydrogenase family protein</fullName>
    </submittedName>
</protein>
<reference evidence="3" key="1">
    <citation type="journal article" date="2019" name="Int. J. Syst. Evol. Microbiol.">
        <title>The Global Catalogue of Microorganisms (GCM) 10K type strain sequencing project: providing services to taxonomists for standard genome sequencing and annotation.</title>
        <authorList>
            <consortium name="The Broad Institute Genomics Platform"/>
            <consortium name="The Broad Institute Genome Sequencing Center for Infectious Disease"/>
            <person name="Wu L."/>
            <person name="Ma J."/>
        </authorList>
    </citation>
    <scope>NUCLEOTIDE SEQUENCE [LARGE SCALE GENOMIC DNA]</scope>
    <source>
        <strain evidence="3">CGMCC 4.7177</strain>
    </source>
</reference>
<dbReference type="InterPro" id="IPR005097">
    <property type="entry name" value="Sacchrp_dh_NADP-bd"/>
</dbReference>
<dbReference type="Gene3D" id="3.40.50.720">
    <property type="entry name" value="NAD(P)-binding Rossmann-like Domain"/>
    <property type="match status" value="1"/>
</dbReference>
<accession>A0ABV9AWK6</accession>
<dbReference type="Pfam" id="PF03435">
    <property type="entry name" value="Sacchrp_dh_NADP"/>
    <property type="match status" value="1"/>
</dbReference>
<dbReference type="SUPFAM" id="SSF51735">
    <property type="entry name" value="NAD(P)-binding Rossmann-fold domains"/>
    <property type="match status" value="1"/>
</dbReference>
<evidence type="ECO:0000259" key="1">
    <source>
        <dbReference type="Pfam" id="PF03435"/>
    </source>
</evidence>
<evidence type="ECO:0000313" key="3">
    <source>
        <dbReference type="Proteomes" id="UP001595839"/>
    </source>
</evidence>
<organism evidence="2 3">
    <name type="scientific">Streptomyces vulcanius</name>
    <dbReference type="NCBI Taxonomy" id="1441876"/>
    <lineage>
        <taxon>Bacteria</taxon>
        <taxon>Bacillati</taxon>
        <taxon>Actinomycetota</taxon>
        <taxon>Actinomycetes</taxon>
        <taxon>Kitasatosporales</taxon>
        <taxon>Streptomycetaceae</taxon>
        <taxon>Streptomyces</taxon>
    </lineage>
</organism>
<feature type="domain" description="Saccharopine dehydrogenase NADP binding" evidence="1">
    <location>
        <begin position="3"/>
        <end position="98"/>
    </location>
</feature>
<sequence length="340" mass="35699">MKIAVYGAYGYQGNLVVAELSRRGIDTVLVGRNVARLQSVGTPDAERRVADTDDHDGLVAAFRGAEAVINCAGPFTVSGIPVIHAAVAAGCHYVDTSGEQLYLKQVFDTFSSDTGVTIVPGANDDCLPGDLIAALAAARVAPVEEVVIALDLTRGTSTPSRGTLRSALANLESFTTGGEVYDGGQWRPGVPVRRTSMIFPGSPEPVPVVKFALPGVATAPRHLPANWVEGVARAELVPAFSSVTPDLIDSLPEGPTAEHRRTTKFVIVVHALGTDGRRARGVVEGTDTYGTTAVIAVEAARRLAADPPRPGALAPAQAYDPTDFLNFLAPHAVTWTVEQF</sequence>
<comment type="caution">
    <text evidence="2">The sequence shown here is derived from an EMBL/GenBank/DDBJ whole genome shotgun (WGS) entry which is preliminary data.</text>
</comment>
<dbReference type="Proteomes" id="UP001595839">
    <property type="component" value="Unassembled WGS sequence"/>
</dbReference>
<gene>
    <name evidence="2" type="ORF">ACFPIH_29800</name>
</gene>
<dbReference type="PANTHER" id="PTHR43781:SF1">
    <property type="entry name" value="SACCHAROPINE DEHYDROGENASE"/>
    <property type="match status" value="1"/>
</dbReference>
<dbReference type="PANTHER" id="PTHR43781">
    <property type="entry name" value="SACCHAROPINE DEHYDROGENASE"/>
    <property type="match status" value="1"/>
</dbReference>
<name>A0ABV9AWK6_9ACTN</name>
<dbReference type="EMBL" id="JBHSFK010000021">
    <property type="protein sequence ID" value="MFC4503655.1"/>
    <property type="molecule type" value="Genomic_DNA"/>
</dbReference>